<proteinExistence type="predicted"/>
<comment type="caution">
    <text evidence="2">The sequence shown here is derived from an EMBL/GenBank/DDBJ whole genome shotgun (WGS) entry which is preliminary data.</text>
</comment>
<keyword evidence="1" id="KW-1133">Transmembrane helix</keyword>
<evidence type="ECO:0000313" key="3">
    <source>
        <dbReference type="Proteomes" id="UP001501637"/>
    </source>
</evidence>
<reference evidence="3" key="1">
    <citation type="journal article" date="2019" name="Int. J. Syst. Evol. Microbiol.">
        <title>The Global Catalogue of Microorganisms (GCM) 10K type strain sequencing project: providing services to taxonomists for standard genome sequencing and annotation.</title>
        <authorList>
            <consortium name="The Broad Institute Genomics Platform"/>
            <consortium name="The Broad Institute Genome Sequencing Center for Infectious Disease"/>
            <person name="Wu L."/>
            <person name="Ma J."/>
        </authorList>
    </citation>
    <scope>NUCLEOTIDE SEQUENCE [LARGE SCALE GENOMIC DNA]</scope>
    <source>
        <strain evidence="3">JCM 9092</strain>
    </source>
</reference>
<dbReference type="EMBL" id="BAAAUG010000052">
    <property type="protein sequence ID" value="GAA3108131.1"/>
    <property type="molecule type" value="Genomic_DNA"/>
</dbReference>
<sequence>MYEYKDSRFVLTETEHWVAWPVRPRWQVVLGFVAMVAYVPLWCVLAVVVMAGVIVVLFLAEIVESVSDSGERKLNALSDRMLDRLLLPDWCVTWPELRHEGDTAYYRARVDKFLDGRTKLASAPRTPKTQPPVECELPWRVYRGVGGDYVVKAAAAQGWELRPSEPEKSIRLWWSAATRAEAGTGTAE</sequence>
<keyword evidence="3" id="KW-1185">Reference proteome</keyword>
<name>A0ABP6MGX1_9ACTN</name>
<evidence type="ECO:0000313" key="2">
    <source>
        <dbReference type="EMBL" id="GAA3108131.1"/>
    </source>
</evidence>
<feature type="transmembrane region" description="Helical" evidence="1">
    <location>
        <begin position="30"/>
        <end position="63"/>
    </location>
</feature>
<gene>
    <name evidence="2" type="ORF">GCM10010449_33650</name>
</gene>
<keyword evidence="1" id="KW-0812">Transmembrane</keyword>
<organism evidence="2 3">
    <name type="scientific">Streptomyces rectiviolaceus</name>
    <dbReference type="NCBI Taxonomy" id="332591"/>
    <lineage>
        <taxon>Bacteria</taxon>
        <taxon>Bacillati</taxon>
        <taxon>Actinomycetota</taxon>
        <taxon>Actinomycetes</taxon>
        <taxon>Kitasatosporales</taxon>
        <taxon>Streptomycetaceae</taxon>
        <taxon>Streptomyces</taxon>
    </lineage>
</organism>
<protein>
    <submittedName>
        <fullName evidence="2">Uncharacterized protein</fullName>
    </submittedName>
</protein>
<evidence type="ECO:0000256" key="1">
    <source>
        <dbReference type="SAM" id="Phobius"/>
    </source>
</evidence>
<accession>A0ABP6MGX1</accession>
<dbReference type="RefSeq" id="WP_344521768.1">
    <property type="nucleotide sequence ID" value="NZ_BAAAUG010000052.1"/>
</dbReference>
<keyword evidence="1" id="KW-0472">Membrane</keyword>
<dbReference type="Proteomes" id="UP001501637">
    <property type="component" value="Unassembled WGS sequence"/>
</dbReference>